<dbReference type="InParanoid" id="A0A0H2R2Z0"/>
<dbReference type="EMBL" id="KQ086274">
    <property type="protein sequence ID" value="KLO05712.1"/>
    <property type="molecule type" value="Genomic_DNA"/>
</dbReference>
<gene>
    <name evidence="2" type="ORF">SCHPADRAFT_946679</name>
</gene>
<dbReference type="Proteomes" id="UP000053477">
    <property type="component" value="Unassembled WGS sequence"/>
</dbReference>
<protein>
    <submittedName>
        <fullName evidence="2">Uncharacterized protein</fullName>
    </submittedName>
</protein>
<name>A0A0H2R2Z0_9AGAM</name>
<reference evidence="2 3" key="1">
    <citation type="submission" date="2015-04" db="EMBL/GenBank/DDBJ databases">
        <title>Complete genome sequence of Schizopora paradoxa KUC8140, a cosmopolitan wood degrader in East Asia.</title>
        <authorList>
            <consortium name="DOE Joint Genome Institute"/>
            <person name="Min B."/>
            <person name="Park H."/>
            <person name="Jang Y."/>
            <person name="Kim J.-J."/>
            <person name="Kim K.H."/>
            <person name="Pangilinan J."/>
            <person name="Lipzen A."/>
            <person name="Riley R."/>
            <person name="Grigoriev I.V."/>
            <person name="Spatafora J.W."/>
            <person name="Choi I.-G."/>
        </authorList>
    </citation>
    <scope>NUCLEOTIDE SEQUENCE [LARGE SCALE GENOMIC DNA]</scope>
    <source>
        <strain evidence="2 3">KUC8140</strain>
    </source>
</reference>
<evidence type="ECO:0000313" key="3">
    <source>
        <dbReference type="Proteomes" id="UP000053477"/>
    </source>
</evidence>
<accession>A0A0H2R2Z0</accession>
<proteinExistence type="predicted"/>
<feature type="region of interest" description="Disordered" evidence="1">
    <location>
        <begin position="1"/>
        <end position="68"/>
    </location>
</feature>
<keyword evidence="3" id="KW-1185">Reference proteome</keyword>
<organism evidence="2 3">
    <name type="scientific">Schizopora paradoxa</name>
    <dbReference type="NCBI Taxonomy" id="27342"/>
    <lineage>
        <taxon>Eukaryota</taxon>
        <taxon>Fungi</taxon>
        <taxon>Dikarya</taxon>
        <taxon>Basidiomycota</taxon>
        <taxon>Agaricomycotina</taxon>
        <taxon>Agaricomycetes</taxon>
        <taxon>Hymenochaetales</taxon>
        <taxon>Schizoporaceae</taxon>
        <taxon>Schizopora</taxon>
    </lineage>
</organism>
<evidence type="ECO:0000256" key="1">
    <source>
        <dbReference type="SAM" id="MobiDB-lite"/>
    </source>
</evidence>
<sequence length="68" mass="7447">MGNSKDQYGDYKVTGAGTNSQGNIYVKTQYSDAGHTNNNTYKYINQNGSSYSNNPDGTASYNPPQKQK</sequence>
<feature type="compositionally biased region" description="Polar residues" evidence="1">
    <location>
        <begin position="16"/>
        <end position="68"/>
    </location>
</feature>
<evidence type="ECO:0000313" key="2">
    <source>
        <dbReference type="EMBL" id="KLO05712.1"/>
    </source>
</evidence>
<dbReference type="OrthoDB" id="5415522at2759"/>
<dbReference type="AlphaFoldDB" id="A0A0H2R2Z0"/>